<reference evidence="2 3" key="1">
    <citation type="submission" date="2017-08" db="EMBL/GenBank/DDBJ databases">
        <title>Infants hospitalized years apart are colonized by the same room-sourced microbial strains.</title>
        <authorList>
            <person name="Brooks B."/>
            <person name="Olm M.R."/>
            <person name="Firek B.A."/>
            <person name="Baker R."/>
            <person name="Thomas B.C."/>
            <person name="Morowitz M.J."/>
            <person name="Banfield J.F."/>
        </authorList>
    </citation>
    <scope>NUCLEOTIDE SEQUENCE [LARGE SCALE GENOMIC DNA]</scope>
    <source>
        <strain evidence="2">S2_005_001_R2_27</strain>
    </source>
</reference>
<feature type="domain" description="EAL" evidence="1">
    <location>
        <begin position="1"/>
        <end position="56"/>
    </location>
</feature>
<dbReference type="AlphaFoldDB" id="A0A2W5QSG1"/>
<dbReference type="EMBL" id="QFQD01000071">
    <property type="protein sequence ID" value="PZQ80122.1"/>
    <property type="molecule type" value="Genomic_DNA"/>
</dbReference>
<protein>
    <recommendedName>
        <fullName evidence="1">EAL domain-containing protein</fullName>
    </recommendedName>
</protein>
<dbReference type="InterPro" id="IPR035919">
    <property type="entry name" value="EAL_sf"/>
</dbReference>
<dbReference type="InterPro" id="IPR001633">
    <property type="entry name" value="EAL_dom"/>
</dbReference>
<proteinExistence type="predicted"/>
<sequence length="60" mass="6821">MIGMAKNLGLRVLVEGIETQEQMELCLDYGADVLQGYFFSHPLSADEFERRFLKLPVIST</sequence>
<accession>A0A2W5QSG1</accession>
<name>A0A2W5QSG1_ANCNO</name>
<gene>
    <name evidence="2" type="ORF">DI549_18125</name>
</gene>
<dbReference type="PANTHER" id="PTHR33121:SF71">
    <property type="entry name" value="OXYGEN SENSOR PROTEIN DOSP"/>
    <property type="match status" value="1"/>
</dbReference>
<evidence type="ECO:0000259" key="1">
    <source>
        <dbReference type="PROSITE" id="PS50883"/>
    </source>
</evidence>
<dbReference type="SUPFAM" id="SSF141868">
    <property type="entry name" value="EAL domain-like"/>
    <property type="match status" value="1"/>
</dbReference>
<dbReference type="Proteomes" id="UP000248887">
    <property type="component" value="Unassembled WGS sequence"/>
</dbReference>
<evidence type="ECO:0000313" key="2">
    <source>
        <dbReference type="EMBL" id="PZQ80122.1"/>
    </source>
</evidence>
<organism evidence="2 3">
    <name type="scientific">Ancylobacter novellus</name>
    <name type="common">Thiobacillus novellus</name>
    <dbReference type="NCBI Taxonomy" id="921"/>
    <lineage>
        <taxon>Bacteria</taxon>
        <taxon>Pseudomonadati</taxon>
        <taxon>Pseudomonadota</taxon>
        <taxon>Alphaproteobacteria</taxon>
        <taxon>Hyphomicrobiales</taxon>
        <taxon>Xanthobacteraceae</taxon>
        <taxon>Ancylobacter</taxon>
    </lineage>
</organism>
<dbReference type="Pfam" id="PF00563">
    <property type="entry name" value="EAL"/>
    <property type="match status" value="1"/>
</dbReference>
<dbReference type="PANTHER" id="PTHR33121">
    <property type="entry name" value="CYCLIC DI-GMP PHOSPHODIESTERASE PDEF"/>
    <property type="match status" value="1"/>
</dbReference>
<evidence type="ECO:0000313" key="3">
    <source>
        <dbReference type="Proteomes" id="UP000248887"/>
    </source>
</evidence>
<dbReference type="Gene3D" id="3.20.20.450">
    <property type="entry name" value="EAL domain"/>
    <property type="match status" value="1"/>
</dbReference>
<comment type="caution">
    <text evidence="2">The sequence shown here is derived from an EMBL/GenBank/DDBJ whole genome shotgun (WGS) entry which is preliminary data.</text>
</comment>
<dbReference type="PROSITE" id="PS50883">
    <property type="entry name" value="EAL"/>
    <property type="match status" value="1"/>
</dbReference>
<dbReference type="InterPro" id="IPR050706">
    <property type="entry name" value="Cyclic-di-GMP_PDE-like"/>
</dbReference>
<dbReference type="GO" id="GO:0071111">
    <property type="term" value="F:cyclic-guanylate-specific phosphodiesterase activity"/>
    <property type="evidence" value="ECO:0007669"/>
    <property type="project" value="InterPro"/>
</dbReference>